<reference evidence="2 3" key="1">
    <citation type="submission" date="2019-03" db="EMBL/GenBank/DDBJ databases">
        <title>Genomic Encyclopedia of Type Strains, Phase IV (KMG-IV): sequencing the most valuable type-strain genomes for metagenomic binning, comparative biology and taxonomic classification.</title>
        <authorList>
            <person name="Goeker M."/>
        </authorList>
    </citation>
    <scope>NUCLEOTIDE SEQUENCE [LARGE SCALE GENOMIC DNA]</scope>
    <source>
        <strain evidence="2 3">DSM 7445</strain>
    </source>
</reference>
<dbReference type="OrthoDB" id="7324255at2"/>
<accession>A0A4R3I2M3</accession>
<dbReference type="RefSeq" id="WP_132256834.1">
    <property type="nucleotide sequence ID" value="NZ_SLZQ01000001.1"/>
</dbReference>
<evidence type="ECO:0000313" key="3">
    <source>
        <dbReference type="Proteomes" id="UP000295382"/>
    </source>
</evidence>
<proteinExistence type="predicted"/>
<dbReference type="InterPro" id="IPR049802">
    <property type="entry name" value="RhsC-like_FIX"/>
</dbReference>
<sequence length="480" mass="54120">MQDQFENALAWFKAAPARWIDSAKRDLSAVAEWIWGVLQGDFNDEATTAQTITSTVISMIPFVDQICDIRDIVANCRKINEDTSNKWAWIALVLTLIGLFPTLGSLAKGCFKILFAYGRKAAFKAGASTIDNFWQISKPWVESSIRKLNQFLARPEVRKALTALKWDNPYRELARMMRELSATINTATLIKAMDEGIAALKKLLDLVKKWGSAAMATKAGNLLELVMNVRNQANAKLGEVVKPVQDWLDNLAKRLDVEAKNNYRATTRTTTAHTFAKPSLESEIVQFEKAKPKWVDKTPKVAHPAAENVPIKAGWPDLRDTATSPTKGKYNTFEEGKIEPVTIPPGETLYRILDPGSSDNSICWMRKAEFDKLKSKDDWRRKFAVWTNWNANGEYVTYTVPPGKGLQVWEGVVGTQEHELNKLYKLEGGAVQIVLDPTLLKKEHMGRRQSTNWGYTDDEFGEKTDLVGVPTLVNNWREKK</sequence>
<dbReference type="EMBL" id="SLZQ01000001">
    <property type="protein sequence ID" value="TCS39484.1"/>
    <property type="molecule type" value="Genomic_DNA"/>
</dbReference>
<dbReference type="AlphaFoldDB" id="A0A4R3I2M3"/>
<gene>
    <name evidence="2" type="ORF">EDC30_101440</name>
</gene>
<feature type="transmembrane region" description="Helical" evidence="1">
    <location>
        <begin position="87"/>
        <end position="107"/>
    </location>
</feature>
<evidence type="ECO:0000256" key="1">
    <source>
        <dbReference type="SAM" id="Phobius"/>
    </source>
</evidence>
<dbReference type="CDD" id="cd20746">
    <property type="entry name" value="FIX_Ntox15_NUC_DUF4112_RhsA-like"/>
    <property type="match status" value="1"/>
</dbReference>
<evidence type="ECO:0000313" key="2">
    <source>
        <dbReference type="EMBL" id="TCS39484.1"/>
    </source>
</evidence>
<keyword evidence="1" id="KW-1133">Transmembrane helix</keyword>
<keyword evidence="1" id="KW-0812">Transmembrane</keyword>
<keyword evidence="1" id="KW-0472">Membrane</keyword>
<dbReference type="Proteomes" id="UP000295382">
    <property type="component" value="Unassembled WGS sequence"/>
</dbReference>
<keyword evidence="3" id="KW-1185">Reference proteome</keyword>
<name>A0A4R3I2M3_PAULE</name>
<organism evidence="2 3">
    <name type="scientific">Paucimonas lemoignei</name>
    <name type="common">Pseudomonas lemoignei</name>
    <dbReference type="NCBI Taxonomy" id="29443"/>
    <lineage>
        <taxon>Bacteria</taxon>
        <taxon>Pseudomonadati</taxon>
        <taxon>Pseudomonadota</taxon>
        <taxon>Betaproteobacteria</taxon>
        <taxon>Burkholderiales</taxon>
        <taxon>Burkholderiaceae</taxon>
        <taxon>Paucimonas</taxon>
    </lineage>
</organism>
<protein>
    <submittedName>
        <fullName evidence="2">Uncharacterized protein</fullName>
    </submittedName>
</protein>
<comment type="caution">
    <text evidence="2">The sequence shown here is derived from an EMBL/GenBank/DDBJ whole genome shotgun (WGS) entry which is preliminary data.</text>
</comment>